<name>Q0EZ68_9PROT</name>
<dbReference type="HOGENOM" id="CLU_026228_5_1_0"/>
<dbReference type="PANTHER" id="PTHR30570:SF1">
    <property type="entry name" value="PHOSPHATE-BINDING PROTEIN PSTS"/>
    <property type="match status" value="1"/>
</dbReference>
<feature type="chain" id="PRO_5004171372" evidence="2">
    <location>
        <begin position="20"/>
        <end position="272"/>
    </location>
</feature>
<evidence type="ECO:0000259" key="3">
    <source>
        <dbReference type="Pfam" id="PF12849"/>
    </source>
</evidence>
<dbReference type="Proteomes" id="UP000005297">
    <property type="component" value="Unassembled WGS sequence"/>
</dbReference>
<dbReference type="OrthoDB" id="9790048at2"/>
<evidence type="ECO:0000256" key="2">
    <source>
        <dbReference type="SAM" id="SignalP"/>
    </source>
</evidence>
<dbReference type="RefSeq" id="WP_009849058.1">
    <property type="nucleotide sequence ID" value="NZ_DS022294.1"/>
</dbReference>
<feature type="domain" description="PBP" evidence="3">
    <location>
        <begin position="22"/>
        <end position="258"/>
    </location>
</feature>
<dbReference type="SUPFAM" id="SSF53850">
    <property type="entry name" value="Periplasmic binding protein-like II"/>
    <property type="match status" value="1"/>
</dbReference>
<comment type="caution">
    <text evidence="4">The sequence shown here is derived from an EMBL/GenBank/DDBJ whole genome shotgun (WGS) entry which is preliminary data.</text>
</comment>
<organism evidence="4 5">
    <name type="scientific">Mariprofundus ferrooxydans PV-1</name>
    <dbReference type="NCBI Taxonomy" id="314345"/>
    <lineage>
        <taxon>Bacteria</taxon>
        <taxon>Pseudomonadati</taxon>
        <taxon>Pseudomonadota</taxon>
        <taxon>Candidatius Mariprofundia</taxon>
        <taxon>Mariprofundales</taxon>
        <taxon>Mariprofundaceae</taxon>
        <taxon>Mariprofundus</taxon>
    </lineage>
</organism>
<evidence type="ECO:0000256" key="1">
    <source>
        <dbReference type="ARBA" id="ARBA00022729"/>
    </source>
</evidence>
<dbReference type="Gene3D" id="3.40.190.10">
    <property type="entry name" value="Periplasmic binding protein-like II"/>
    <property type="match status" value="2"/>
</dbReference>
<gene>
    <name evidence="4" type="ORF">SPV1_07671</name>
</gene>
<keyword evidence="1 2" id="KW-0732">Signal</keyword>
<dbReference type="STRING" id="314344.AL013_00330"/>
<evidence type="ECO:0000313" key="5">
    <source>
        <dbReference type="Proteomes" id="UP000005297"/>
    </source>
</evidence>
<keyword evidence="5" id="KW-1185">Reference proteome</keyword>
<dbReference type="eggNOG" id="COG0226">
    <property type="taxonomic scope" value="Bacteria"/>
</dbReference>
<dbReference type="InterPro" id="IPR050811">
    <property type="entry name" value="Phosphate_ABC_transporter"/>
</dbReference>
<dbReference type="AlphaFoldDB" id="Q0EZ68"/>
<evidence type="ECO:0000313" key="4">
    <source>
        <dbReference type="EMBL" id="EAU54556.1"/>
    </source>
</evidence>
<dbReference type="PANTHER" id="PTHR30570">
    <property type="entry name" value="PERIPLASMIC PHOSPHATE BINDING COMPONENT OF PHOSPHATE ABC TRANSPORTER"/>
    <property type="match status" value="1"/>
</dbReference>
<dbReference type="Pfam" id="PF12849">
    <property type="entry name" value="PBP_like_2"/>
    <property type="match status" value="1"/>
</dbReference>
<reference evidence="4 5" key="1">
    <citation type="submission" date="2006-09" db="EMBL/GenBank/DDBJ databases">
        <authorList>
            <person name="Emerson D."/>
            <person name="Ferriera S."/>
            <person name="Johnson J."/>
            <person name="Kravitz S."/>
            <person name="Halpern A."/>
            <person name="Remington K."/>
            <person name="Beeson K."/>
            <person name="Tran B."/>
            <person name="Rogers Y.-H."/>
            <person name="Friedman R."/>
            <person name="Venter J.C."/>
        </authorList>
    </citation>
    <scope>NUCLEOTIDE SEQUENCE [LARGE SCALE GENOMIC DNA]</scope>
    <source>
        <strain evidence="4 5">PV-1</strain>
    </source>
</reference>
<feature type="signal peptide" evidence="2">
    <location>
        <begin position="1"/>
        <end position="19"/>
    </location>
</feature>
<sequence>MRTLLLLPALLFLAQPLYAQIIDIAGSTTVMAFMEPAAQAYRRMHPEVTINIRGGGSGAGAASVMDGRAMLGMMSREPEEPELARMHGIERVRVGYDAVAVVVSSAVYRSLPGHALSRGDVAAIYRGEVRNWQAVGGPDRRIITVDKVKHSGTRYVFVNYVLSDPHAAWATDSVIVDSNGEMETLVQISDQAIGFLPFGGTDRHLHAIGLMDQGRLFFPDAAHVRDGSYPLSRSLYVLHKKKVPDYARDFIAFLLSAEGQKILSASGYLPVK</sequence>
<protein>
    <submittedName>
        <fullName evidence="4">ABC transporter, periplasmic substrate-binding protein</fullName>
    </submittedName>
</protein>
<accession>Q0EZ68</accession>
<proteinExistence type="predicted"/>
<dbReference type="InterPro" id="IPR024370">
    <property type="entry name" value="PBP_domain"/>
</dbReference>
<dbReference type="EMBL" id="AATS01000007">
    <property type="protein sequence ID" value="EAU54556.1"/>
    <property type="molecule type" value="Genomic_DNA"/>
</dbReference>
<dbReference type="InParanoid" id="Q0EZ68"/>